<gene>
    <name evidence="2" type="ORF">SDC9_68569</name>
</gene>
<comment type="caution">
    <text evidence="2">The sequence shown here is derived from an EMBL/GenBank/DDBJ whole genome shotgun (WGS) entry which is preliminary data.</text>
</comment>
<proteinExistence type="predicted"/>
<evidence type="ECO:0000256" key="1">
    <source>
        <dbReference type="SAM" id="MobiDB-lite"/>
    </source>
</evidence>
<reference evidence="2" key="1">
    <citation type="submission" date="2019-08" db="EMBL/GenBank/DDBJ databases">
        <authorList>
            <person name="Kucharzyk K."/>
            <person name="Murdoch R.W."/>
            <person name="Higgins S."/>
            <person name="Loffler F."/>
        </authorList>
    </citation>
    <scope>NUCLEOTIDE SEQUENCE</scope>
</reference>
<sequence>MLDRGADLVVVRGLRPGLGEVERLADRVGHRVLGPDLRVVVRGLVGRRVAVGDEVVRLVLRGHDAGDRVERQVRMLAPGANAQHDAPEGRCGRFVGLHPRVERPAHVIEQRLLDGALLDGALGGRVDERPVDHERAVGALPVLHGHVLVLGGDAGAAQALRPDRADDPGRLLTSGAVEPESVVGHRRRGILEDALALRFVQGVDPHRHRLRADPLHTQLLAGLLGRRHQLVPGDRLAHVESGLCGDRLLVPEQLGVGPERDGGDLPLPGGCLDGALDGVLGRRRGQGCGDGGQETGLGEFGHEGWVQAHDVQGGVAGGEPAGQLLALRTRVAGQQGCLDGVPPARSGGAPLGDLGLTAVVRIDVPGESGGAGPLCRRATAHGRRRRECGCCDHRECSPSPSWRRTGLMHDHSFHNDVDRVASGGTPGRNGRQENEISVTPHLSRPSPANAAVSRATRQHRDISVRGAGRLWSVLARERVGRPRCLGTKSAGRLPGVPATEVLQSPGAQAQVLSLCSHVRRLRLGRGQAIGDGVLWRTRPGLGVWNQQPPGRSRRRASW</sequence>
<name>A0A644Y184_9ZZZZ</name>
<organism evidence="2">
    <name type="scientific">bioreactor metagenome</name>
    <dbReference type="NCBI Taxonomy" id="1076179"/>
    <lineage>
        <taxon>unclassified sequences</taxon>
        <taxon>metagenomes</taxon>
        <taxon>ecological metagenomes</taxon>
    </lineage>
</organism>
<evidence type="ECO:0000313" key="2">
    <source>
        <dbReference type="EMBL" id="MPM22119.1"/>
    </source>
</evidence>
<feature type="region of interest" description="Disordered" evidence="1">
    <location>
        <begin position="420"/>
        <end position="459"/>
    </location>
</feature>
<protein>
    <submittedName>
        <fullName evidence="2">Uncharacterized protein</fullName>
    </submittedName>
</protein>
<dbReference type="AlphaFoldDB" id="A0A644Y184"/>
<accession>A0A644Y184</accession>
<dbReference type="EMBL" id="VSSQ01003740">
    <property type="protein sequence ID" value="MPM22119.1"/>
    <property type="molecule type" value="Genomic_DNA"/>
</dbReference>